<sequence length="108" mass="12141">MGPRGTEEAKQMKKERGMNDTKHGKSRFPLMWPPWVRHSGIPLLSPATAQVPVLLPGAGCVLLLQKHPIARLCSSKYLLAFRLASWKGRLGNLQGAYIWIYTRKELCS</sequence>
<evidence type="ECO:0000313" key="3">
    <source>
        <dbReference type="Proteomes" id="UP000826195"/>
    </source>
</evidence>
<evidence type="ECO:0000256" key="1">
    <source>
        <dbReference type="SAM" id="MobiDB-lite"/>
    </source>
</evidence>
<name>A0AAV7IJ91_COTGL</name>
<dbReference type="EMBL" id="JAHXZJ010001119">
    <property type="protein sequence ID" value="KAH0553678.1"/>
    <property type="molecule type" value="Genomic_DNA"/>
</dbReference>
<protein>
    <submittedName>
        <fullName evidence="2">Uncharacterized protein</fullName>
    </submittedName>
</protein>
<accession>A0AAV7IJ91</accession>
<comment type="caution">
    <text evidence="2">The sequence shown here is derived from an EMBL/GenBank/DDBJ whole genome shotgun (WGS) entry which is preliminary data.</text>
</comment>
<feature type="region of interest" description="Disordered" evidence="1">
    <location>
        <begin position="1"/>
        <end position="26"/>
    </location>
</feature>
<feature type="compositionally biased region" description="Basic and acidic residues" evidence="1">
    <location>
        <begin position="1"/>
        <end position="23"/>
    </location>
</feature>
<keyword evidence="3" id="KW-1185">Reference proteome</keyword>
<proteinExistence type="predicted"/>
<reference evidence="2 3" key="1">
    <citation type="journal article" date="2021" name="J. Hered.">
        <title>A chromosome-level genome assembly of the parasitoid wasp, Cotesia glomerata (Hymenoptera: Braconidae).</title>
        <authorList>
            <person name="Pinto B.J."/>
            <person name="Weis J.J."/>
            <person name="Gamble T."/>
            <person name="Ode P.J."/>
            <person name="Paul R."/>
            <person name="Zaspel J.M."/>
        </authorList>
    </citation>
    <scope>NUCLEOTIDE SEQUENCE [LARGE SCALE GENOMIC DNA]</scope>
    <source>
        <strain evidence="2">CgM1</strain>
    </source>
</reference>
<gene>
    <name evidence="2" type="ORF">KQX54_003410</name>
</gene>
<dbReference type="AlphaFoldDB" id="A0AAV7IJ91"/>
<evidence type="ECO:0000313" key="2">
    <source>
        <dbReference type="EMBL" id="KAH0553678.1"/>
    </source>
</evidence>
<organism evidence="2 3">
    <name type="scientific">Cotesia glomerata</name>
    <name type="common">Lepidopteran parasitic wasp</name>
    <name type="synonym">Apanteles glomeratus</name>
    <dbReference type="NCBI Taxonomy" id="32391"/>
    <lineage>
        <taxon>Eukaryota</taxon>
        <taxon>Metazoa</taxon>
        <taxon>Ecdysozoa</taxon>
        <taxon>Arthropoda</taxon>
        <taxon>Hexapoda</taxon>
        <taxon>Insecta</taxon>
        <taxon>Pterygota</taxon>
        <taxon>Neoptera</taxon>
        <taxon>Endopterygota</taxon>
        <taxon>Hymenoptera</taxon>
        <taxon>Apocrita</taxon>
        <taxon>Ichneumonoidea</taxon>
        <taxon>Braconidae</taxon>
        <taxon>Microgastrinae</taxon>
        <taxon>Cotesia</taxon>
    </lineage>
</organism>
<dbReference type="Proteomes" id="UP000826195">
    <property type="component" value="Unassembled WGS sequence"/>
</dbReference>